<proteinExistence type="predicted"/>
<reference evidence="2" key="1">
    <citation type="submission" date="2020-01" db="EMBL/GenBank/DDBJ databases">
        <title>Identification and distribution of gene clusters putatively required for synthesis of sphingolipid metabolism inhibitors in phylogenetically diverse species of the filamentous fungus Fusarium.</title>
        <authorList>
            <person name="Kim H.-S."/>
            <person name="Busman M."/>
            <person name="Brown D.W."/>
            <person name="Divon H."/>
            <person name="Uhlig S."/>
            <person name="Proctor R.H."/>
        </authorList>
    </citation>
    <scope>NUCLEOTIDE SEQUENCE</scope>
    <source>
        <strain evidence="2">NRRL 53441</strain>
    </source>
</reference>
<feature type="domain" description="Aminoglycoside phosphotransferase" evidence="1">
    <location>
        <begin position="81"/>
        <end position="223"/>
    </location>
</feature>
<accession>A0A8H4P1M9</accession>
<dbReference type="EMBL" id="JAADJG010000080">
    <property type="protein sequence ID" value="KAF4455790.1"/>
    <property type="molecule type" value="Genomic_DNA"/>
</dbReference>
<dbReference type="InterPro" id="IPR002575">
    <property type="entry name" value="Aminoglycoside_PTrfase"/>
</dbReference>
<dbReference type="Pfam" id="PF01636">
    <property type="entry name" value="APH"/>
    <property type="match status" value="1"/>
</dbReference>
<protein>
    <recommendedName>
        <fullName evidence="1">Aminoglycoside phosphotransferase domain-containing protein</fullName>
    </recommendedName>
</protein>
<dbReference type="Gene3D" id="3.90.1200.10">
    <property type="match status" value="1"/>
</dbReference>
<evidence type="ECO:0000313" key="3">
    <source>
        <dbReference type="Proteomes" id="UP000605986"/>
    </source>
</evidence>
<name>A0A8H4P1M9_9HYPO</name>
<gene>
    <name evidence="2" type="ORF">F53441_1989</name>
</gene>
<evidence type="ECO:0000313" key="2">
    <source>
        <dbReference type="EMBL" id="KAF4455790.1"/>
    </source>
</evidence>
<dbReference type="SUPFAM" id="SSF56112">
    <property type="entry name" value="Protein kinase-like (PK-like)"/>
    <property type="match status" value="1"/>
</dbReference>
<dbReference type="OrthoDB" id="3945418at2759"/>
<organism evidence="2 3">
    <name type="scientific">Fusarium austroafricanum</name>
    <dbReference type="NCBI Taxonomy" id="2364996"/>
    <lineage>
        <taxon>Eukaryota</taxon>
        <taxon>Fungi</taxon>
        <taxon>Dikarya</taxon>
        <taxon>Ascomycota</taxon>
        <taxon>Pezizomycotina</taxon>
        <taxon>Sordariomycetes</taxon>
        <taxon>Hypocreomycetidae</taxon>
        <taxon>Hypocreales</taxon>
        <taxon>Nectriaceae</taxon>
        <taxon>Fusarium</taxon>
        <taxon>Fusarium concolor species complex</taxon>
    </lineage>
</organism>
<dbReference type="AlphaFoldDB" id="A0A8H4P1M9"/>
<evidence type="ECO:0000259" key="1">
    <source>
        <dbReference type="Pfam" id="PF01636"/>
    </source>
</evidence>
<keyword evidence="3" id="KW-1185">Reference proteome</keyword>
<dbReference type="InterPro" id="IPR011009">
    <property type="entry name" value="Kinase-like_dom_sf"/>
</dbReference>
<comment type="caution">
    <text evidence="2">The sequence shown here is derived from an EMBL/GenBank/DDBJ whole genome shotgun (WGS) entry which is preliminary data.</text>
</comment>
<sequence>MYRDKLKDAEAAILPELAIDDTSFEQSGSTSYTVRTTKLYAYDAKTKTLVLEYLPNVTDLKTFSLNHFHSPTPDYIQQLTHELGKALAKYIHRFHDLTRKVVQESLNHRLAKHVPSFNTVIYNCEDMQNLKHWINFDWMMDRIEQFPHILSEAKETFEGVKDMAIKELGAPSADLTLIHGDYHPQNVLLGNAPLGSGTTRTLYVIDWENAQVGVPSLDHGGMLGEMYILWKYKQIDASFWMFQGYAEGLGPRSEESAWKVASQVGVHLLSFGTLTSGLGTREEIEDVARTARDVIVKAYNRDRAWFDGSDFACLFTGTGG</sequence>
<dbReference type="Proteomes" id="UP000605986">
    <property type="component" value="Unassembled WGS sequence"/>
</dbReference>